<organism evidence="2 3">
    <name type="scientific">Coffea arabica</name>
    <name type="common">Arabian coffee</name>
    <dbReference type="NCBI Taxonomy" id="13443"/>
    <lineage>
        <taxon>Eukaryota</taxon>
        <taxon>Viridiplantae</taxon>
        <taxon>Streptophyta</taxon>
        <taxon>Embryophyta</taxon>
        <taxon>Tracheophyta</taxon>
        <taxon>Spermatophyta</taxon>
        <taxon>Magnoliopsida</taxon>
        <taxon>eudicotyledons</taxon>
        <taxon>Gunneridae</taxon>
        <taxon>Pentapetalae</taxon>
        <taxon>asterids</taxon>
        <taxon>lamiids</taxon>
        <taxon>Gentianales</taxon>
        <taxon>Rubiaceae</taxon>
        <taxon>Ixoroideae</taxon>
        <taxon>Gardenieae complex</taxon>
        <taxon>Bertiereae - Coffeeae clade</taxon>
        <taxon>Coffeeae</taxon>
        <taxon>Coffea</taxon>
    </lineage>
</organism>
<gene>
    <name evidence="3" type="primary">LOC140016446</name>
</gene>
<dbReference type="GeneID" id="140016446"/>
<accession>A0ABM4W2R2</accession>
<evidence type="ECO:0000256" key="1">
    <source>
        <dbReference type="SAM" id="MobiDB-lite"/>
    </source>
</evidence>
<dbReference type="RefSeq" id="XP_071926068.1">
    <property type="nucleotide sequence ID" value="XM_072069967.1"/>
</dbReference>
<reference evidence="3" key="1">
    <citation type="submission" date="2025-08" db="UniProtKB">
        <authorList>
            <consortium name="RefSeq"/>
        </authorList>
    </citation>
    <scope>IDENTIFICATION</scope>
    <source>
        <tissue evidence="3">Leaves</tissue>
    </source>
</reference>
<name>A0ABM4W2R2_COFAR</name>
<evidence type="ECO:0000313" key="3">
    <source>
        <dbReference type="RefSeq" id="XP_071926068.1"/>
    </source>
</evidence>
<proteinExistence type="predicted"/>
<dbReference type="PANTHER" id="PTHR33240">
    <property type="entry name" value="OS08G0508500 PROTEIN"/>
    <property type="match status" value="1"/>
</dbReference>
<sequence length="302" mass="34190">MRQNHLGRVPPEILGGREKRNSSLYCAYHQDVGHETENCNDLKKEIENLIRQGYLNQFIRKDGGFRRNESHWKNRGPRREDRRDMKSHCHGPENHRGDQRPSRDGSPGYGPNIVGVINTIAGGPTERDSQNFRKRTYRQANLDAVEPSSRLSMVITYGPSDPVPATSSNHKPLVIEVLTNNYIVKKDPIRRLRGTYCPPRGDGIHDGDYWPSLPVSFTVVKADSPYNMLIGRSTLNALRVVYSTYHLSFKFSTPMEVVEVSSDVNVAREYYLATIQAVVTPRNESKAEGKRPTVLSIDSIDS</sequence>
<evidence type="ECO:0000313" key="2">
    <source>
        <dbReference type="Proteomes" id="UP001652660"/>
    </source>
</evidence>
<feature type="region of interest" description="Disordered" evidence="1">
    <location>
        <begin position="67"/>
        <end position="111"/>
    </location>
</feature>
<dbReference type="Proteomes" id="UP001652660">
    <property type="component" value="Chromosome 11c"/>
</dbReference>
<keyword evidence="2" id="KW-1185">Reference proteome</keyword>
<feature type="compositionally biased region" description="Basic and acidic residues" evidence="1">
    <location>
        <begin position="67"/>
        <end position="103"/>
    </location>
</feature>
<protein>
    <submittedName>
        <fullName evidence="3">Uncharacterized protein</fullName>
    </submittedName>
</protein>
<dbReference type="PANTHER" id="PTHR33240:SF17">
    <property type="entry name" value="EUKARYOTIC PEPTIDE CHAIN RELEASE FACTOR GTP-BINDING SUBUNIT-LIKE"/>
    <property type="match status" value="1"/>
</dbReference>